<proteinExistence type="predicted"/>
<dbReference type="PANTHER" id="PTHR43394">
    <property type="entry name" value="ATP-DEPENDENT PERMEASE MDL1, MITOCHONDRIAL"/>
    <property type="match status" value="1"/>
</dbReference>
<dbReference type="GO" id="GO:0016887">
    <property type="term" value="F:ATP hydrolysis activity"/>
    <property type="evidence" value="ECO:0007669"/>
    <property type="project" value="InterPro"/>
</dbReference>
<dbReference type="FunFam" id="3.40.50.300:FF:000479">
    <property type="entry name" value="Multidrug resistance protein 1A"/>
    <property type="match status" value="1"/>
</dbReference>
<evidence type="ECO:0000256" key="8">
    <source>
        <dbReference type="ARBA" id="ARBA00022989"/>
    </source>
</evidence>
<dbReference type="InterPro" id="IPR003439">
    <property type="entry name" value="ABC_transporter-like_ATP-bd"/>
</dbReference>
<keyword evidence="6" id="KW-0067">ATP-binding</keyword>
<dbReference type="GO" id="GO:0005524">
    <property type="term" value="F:ATP binding"/>
    <property type="evidence" value="ECO:0007669"/>
    <property type="project" value="UniProtKB-KW"/>
</dbReference>
<evidence type="ECO:0000256" key="7">
    <source>
        <dbReference type="ARBA" id="ARBA00022967"/>
    </source>
</evidence>
<dbReference type="GO" id="GO:0015421">
    <property type="term" value="F:ABC-type oligopeptide transporter activity"/>
    <property type="evidence" value="ECO:0007669"/>
    <property type="project" value="TreeGrafter"/>
</dbReference>
<gene>
    <name evidence="12" type="primary">ABCB2_5</name>
    <name evidence="12" type="ORF">FOL46_002142</name>
</gene>
<reference evidence="12 13" key="1">
    <citation type="submission" date="2020-04" db="EMBL/GenBank/DDBJ databases">
        <title>Perkinsus olseni comparative genomics.</title>
        <authorList>
            <person name="Bogema D.R."/>
        </authorList>
    </citation>
    <scope>NUCLEOTIDE SEQUENCE [LARGE SCALE GENOMIC DNA]</scope>
    <source>
        <strain evidence="12">ATCC PRA-31</strain>
    </source>
</reference>
<dbReference type="AlphaFoldDB" id="A0A7J6KR67"/>
<dbReference type="Gene3D" id="3.40.50.300">
    <property type="entry name" value="P-loop containing nucleotide triphosphate hydrolases"/>
    <property type="match status" value="1"/>
</dbReference>
<keyword evidence="7" id="KW-1278">Translocase</keyword>
<keyword evidence="2" id="KW-0813">Transport</keyword>
<dbReference type="PROSITE" id="PS00211">
    <property type="entry name" value="ABC_TRANSPORTER_1"/>
    <property type="match status" value="1"/>
</dbReference>
<evidence type="ECO:0000256" key="5">
    <source>
        <dbReference type="ARBA" id="ARBA00022741"/>
    </source>
</evidence>
<dbReference type="PROSITE" id="PS50893">
    <property type="entry name" value="ABC_TRANSPORTER_2"/>
    <property type="match status" value="1"/>
</dbReference>
<evidence type="ECO:0000313" key="12">
    <source>
        <dbReference type="EMBL" id="KAF4649061.1"/>
    </source>
</evidence>
<keyword evidence="8" id="KW-1133">Transmembrane helix</keyword>
<evidence type="ECO:0000259" key="11">
    <source>
        <dbReference type="PROSITE" id="PS50893"/>
    </source>
</evidence>
<keyword evidence="10" id="KW-0325">Glycoprotein</keyword>
<feature type="domain" description="ABC transporter" evidence="11">
    <location>
        <begin position="66"/>
        <end position="311"/>
    </location>
</feature>
<evidence type="ECO:0000256" key="4">
    <source>
        <dbReference type="ARBA" id="ARBA00022737"/>
    </source>
</evidence>
<evidence type="ECO:0000256" key="3">
    <source>
        <dbReference type="ARBA" id="ARBA00022692"/>
    </source>
</evidence>
<dbReference type="GO" id="GO:0090374">
    <property type="term" value="P:oligopeptide export from mitochondrion"/>
    <property type="evidence" value="ECO:0007669"/>
    <property type="project" value="TreeGrafter"/>
</dbReference>
<protein>
    <submittedName>
        <fullName evidence="12">(ABC) transporter</fullName>
    </submittedName>
</protein>
<feature type="non-terminal residue" evidence="12">
    <location>
        <position position="1"/>
    </location>
</feature>
<dbReference type="SUPFAM" id="SSF52540">
    <property type="entry name" value="P-loop containing nucleoside triphosphate hydrolases"/>
    <property type="match status" value="1"/>
</dbReference>
<evidence type="ECO:0000256" key="10">
    <source>
        <dbReference type="ARBA" id="ARBA00023180"/>
    </source>
</evidence>
<keyword evidence="4" id="KW-0677">Repeat</keyword>
<dbReference type="Gene3D" id="1.20.1560.10">
    <property type="entry name" value="ABC transporter type 1, transmembrane domain"/>
    <property type="match status" value="1"/>
</dbReference>
<dbReference type="InterPro" id="IPR039421">
    <property type="entry name" value="Type_1_exporter"/>
</dbReference>
<dbReference type="InterPro" id="IPR017871">
    <property type="entry name" value="ABC_transporter-like_CS"/>
</dbReference>
<organism evidence="12 13">
    <name type="scientific">Perkinsus olseni</name>
    <name type="common">Perkinsus atlanticus</name>
    <dbReference type="NCBI Taxonomy" id="32597"/>
    <lineage>
        <taxon>Eukaryota</taxon>
        <taxon>Sar</taxon>
        <taxon>Alveolata</taxon>
        <taxon>Perkinsozoa</taxon>
        <taxon>Perkinsea</taxon>
        <taxon>Perkinsida</taxon>
        <taxon>Perkinsidae</taxon>
        <taxon>Perkinsus</taxon>
    </lineage>
</organism>
<evidence type="ECO:0000256" key="2">
    <source>
        <dbReference type="ARBA" id="ARBA00022448"/>
    </source>
</evidence>
<dbReference type="InterPro" id="IPR027417">
    <property type="entry name" value="P-loop_NTPase"/>
</dbReference>
<dbReference type="PANTHER" id="PTHR43394:SF11">
    <property type="entry name" value="ATP-BINDING CASSETTE TRANSPORTER"/>
    <property type="match status" value="1"/>
</dbReference>
<keyword evidence="5" id="KW-0547">Nucleotide-binding</keyword>
<dbReference type="InterPro" id="IPR036640">
    <property type="entry name" value="ABC1_TM_sf"/>
</dbReference>
<evidence type="ECO:0000256" key="9">
    <source>
        <dbReference type="ARBA" id="ARBA00023136"/>
    </source>
</evidence>
<accession>A0A7J6KR67</accession>
<dbReference type="Pfam" id="PF00005">
    <property type="entry name" value="ABC_tran"/>
    <property type="match status" value="1"/>
</dbReference>
<comment type="caution">
    <text evidence="12">The sequence shown here is derived from an EMBL/GenBank/DDBJ whole genome shotgun (WGS) entry which is preliminary data.</text>
</comment>
<evidence type="ECO:0000256" key="6">
    <source>
        <dbReference type="ARBA" id="ARBA00022840"/>
    </source>
</evidence>
<keyword evidence="3" id="KW-0812">Transmembrane</keyword>
<dbReference type="InterPro" id="IPR003593">
    <property type="entry name" value="AAA+_ATPase"/>
</dbReference>
<dbReference type="Proteomes" id="UP000572268">
    <property type="component" value="Unassembled WGS sequence"/>
</dbReference>
<sequence length="370" mass="39742">MATFGLGQAMPPIQIFQIGKASAGEIYRVIDEEVPLIETSITREMTSTTSSSSTPPPPPPVSFSKLSFRDVCFTYPSRPEVQVLSNVSFDITTGMKVAFVGESGSGKSTVMALLERFYDPVSGKVEMNGVDYRKFGEGKPTAIRSLFGYVGQEPVLFATSIRNNLTYGLDYTPSESQIRDACQRANVQSFISSLPEGYDTYCGTSSGGGSQISGGQKQRVAIARALLRNPQILLLDEATSALDNESEKMVQSTIDKLQRTSGLTTISIAHRLSTVRNSDIIFVMQGGILVESGTHHDLIGRPNGVYYALVSAQEAAGAASSTAHAGMLPLRHRSTSSVVSDGGLIRAQSAACRILVSLFVCLRIPWLSYG</sequence>
<dbReference type="EMBL" id="JABANN010001672">
    <property type="protein sequence ID" value="KAF4649061.1"/>
    <property type="molecule type" value="Genomic_DNA"/>
</dbReference>
<dbReference type="SMART" id="SM00382">
    <property type="entry name" value="AAA"/>
    <property type="match status" value="1"/>
</dbReference>
<keyword evidence="9" id="KW-0472">Membrane</keyword>
<name>A0A7J6KR67_PEROL</name>
<evidence type="ECO:0000313" key="13">
    <source>
        <dbReference type="Proteomes" id="UP000572268"/>
    </source>
</evidence>
<dbReference type="GO" id="GO:0005743">
    <property type="term" value="C:mitochondrial inner membrane"/>
    <property type="evidence" value="ECO:0007669"/>
    <property type="project" value="TreeGrafter"/>
</dbReference>
<comment type="subcellular location">
    <subcellularLocation>
        <location evidence="1">Membrane</location>
        <topology evidence="1">Multi-pass membrane protein</topology>
    </subcellularLocation>
</comment>
<evidence type="ECO:0000256" key="1">
    <source>
        <dbReference type="ARBA" id="ARBA00004141"/>
    </source>
</evidence>